<evidence type="ECO:0000313" key="10">
    <source>
        <dbReference type="EMBL" id="MZR14981.1"/>
    </source>
</evidence>
<name>A0A845MBV2_9RHOB</name>
<sequence length="260" mass="27201">MIKGLWTRETVALFLLLALLPLAVTWITAERWDGIVRLLVTLVIVYAWQLAFMLLRAQPPSLAGVITALAIAMLAPAAPGPFAYVLGVSFGVVIGELVFGGWGRNILHPATVAIAFLGFGYPAAPWPELPITATWGALAALGIGVAFGLVSIRLMAGAAIALGLAALAGLPVADPFIAPAILVTFTLLTCDPVTSAATQLGRWAQGLLYGGLIALFLSLWTGAATVQLALSAALIANLTAPLLDELALLAWHARRRRRLG</sequence>
<keyword evidence="2" id="KW-0597">Phosphoprotein</keyword>
<evidence type="ECO:0000256" key="6">
    <source>
        <dbReference type="ARBA" id="ARBA00022967"/>
    </source>
</evidence>
<dbReference type="PANTHER" id="PTHR30578:SF1">
    <property type="entry name" value="NA(+)-TRANSLOCATING NADH-QUINONE REDUCTASE SUBUNIT B"/>
    <property type="match status" value="1"/>
</dbReference>
<comment type="caution">
    <text evidence="10">The sequence shown here is derived from an EMBL/GenBank/DDBJ whole genome shotgun (WGS) entry which is preliminary data.</text>
</comment>
<dbReference type="PANTHER" id="PTHR30578">
    <property type="entry name" value="ELECTRON TRANSPORT COMPLEX PROTEIN RNFD"/>
    <property type="match status" value="1"/>
</dbReference>
<dbReference type="InterPro" id="IPR004338">
    <property type="entry name" value="NqrB/RnfD"/>
</dbReference>
<evidence type="ECO:0000256" key="2">
    <source>
        <dbReference type="ARBA" id="ARBA00022553"/>
    </source>
</evidence>
<gene>
    <name evidence="10" type="ORF">GQE99_18325</name>
</gene>
<accession>A0A845MBV2</accession>
<evidence type="ECO:0000256" key="9">
    <source>
        <dbReference type="SAM" id="Phobius"/>
    </source>
</evidence>
<organism evidence="10 11">
    <name type="scientific">Maritimibacter harenae</name>
    <dbReference type="NCBI Taxonomy" id="2606218"/>
    <lineage>
        <taxon>Bacteria</taxon>
        <taxon>Pseudomonadati</taxon>
        <taxon>Pseudomonadota</taxon>
        <taxon>Alphaproteobacteria</taxon>
        <taxon>Rhodobacterales</taxon>
        <taxon>Roseobacteraceae</taxon>
        <taxon>Maritimibacter</taxon>
    </lineage>
</organism>
<proteinExistence type="predicted"/>
<keyword evidence="1" id="KW-0813">Transport</keyword>
<dbReference type="RefSeq" id="WP_161353221.1">
    <property type="nucleotide sequence ID" value="NZ_WTUX01000019.1"/>
</dbReference>
<evidence type="ECO:0000256" key="1">
    <source>
        <dbReference type="ARBA" id="ARBA00022448"/>
    </source>
</evidence>
<feature type="transmembrane region" description="Helical" evidence="9">
    <location>
        <begin position="138"/>
        <end position="170"/>
    </location>
</feature>
<evidence type="ECO:0000256" key="3">
    <source>
        <dbReference type="ARBA" id="ARBA00022630"/>
    </source>
</evidence>
<dbReference type="Pfam" id="PF03116">
    <property type="entry name" value="NQR2_RnfD_RnfE"/>
    <property type="match status" value="1"/>
</dbReference>
<evidence type="ECO:0000256" key="4">
    <source>
        <dbReference type="ARBA" id="ARBA00022643"/>
    </source>
</evidence>
<protein>
    <submittedName>
        <fullName evidence="10">NADH-quinone reductase</fullName>
    </submittedName>
</protein>
<keyword evidence="3" id="KW-0285">Flavoprotein</keyword>
<keyword evidence="7 9" id="KW-1133">Transmembrane helix</keyword>
<keyword evidence="8 9" id="KW-0472">Membrane</keyword>
<feature type="transmembrane region" description="Helical" evidence="9">
    <location>
        <begin position="206"/>
        <end position="223"/>
    </location>
</feature>
<keyword evidence="4" id="KW-0288">FMN</keyword>
<feature type="transmembrane region" description="Helical" evidence="9">
    <location>
        <begin position="35"/>
        <end position="55"/>
    </location>
</feature>
<keyword evidence="6" id="KW-1278">Translocase</keyword>
<dbReference type="GO" id="GO:0055085">
    <property type="term" value="P:transmembrane transport"/>
    <property type="evidence" value="ECO:0007669"/>
    <property type="project" value="InterPro"/>
</dbReference>
<evidence type="ECO:0000313" key="11">
    <source>
        <dbReference type="Proteomes" id="UP000467322"/>
    </source>
</evidence>
<reference evidence="10 11" key="1">
    <citation type="submission" date="2019-12" db="EMBL/GenBank/DDBJ databases">
        <title>Maritimibacter sp. nov. sp. isolated from sea sand.</title>
        <authorList>
            <person name="Kim J."/>
            <person name="Jeong S.E."/>
            <person name="Jung H.S."/>
            <person name="Jeon C.O."/>
        </authorList>
    </citation>
    <scope>NUCLEOTIDE SEQUENCE [LARGE SCALE GENOMIC DNA]</scope>
    <source>
        <strain evidence="10 11">DP07</strain>
    </source>
</reference>
<dbReference type="Proteomes" id="UP000467322">
    <property type="component" value="Unassembled WGS sequence"/>
</dbReference>
<evidence type="ECO:0000256" key="5">
    <source>
        <dbReference type="ARBA" id="ARBA00022692"/>
    </source>
</evidence>
<keyword evidence="11" id="KW-1185">Reference proteome</keyword>
<dbReference type="GO" id="GO:0005886">
    <property type="term" value="C:plasma membrane"/>
    <property type="evidence" value="ECO:0007669"/>
    <property type="project" value="TreeGrafter"/>
</dbReference>
<dbReference type="AlphaFoldDB" id="A0A845MBV2"/>
<feature type="transmembrane region" description="Helical" evidence="9">
    <location>
        <begin position="62"/>
        <end position="86"/>
    </location>
</feature>
<feature type="transmembrane region" description="Helical" evidence="9">
    <location>
        <begin position="106"/>
        <end position="126"/>
    </location>
</feature>
<keyword evidence="5 9" id="KW-0812">Transmembrane</keyword>
<evidence type="ECO:0000256" key="8">
    <source>
        <dbReference type="ARBA" id="ARBA00023136"/>
    </source>
</evidence>
<dbReference type="EMBL" id="WTUX01000019">
    <property type="protein sequence ID" value="MZR14981.1"/>
    <property type="molecule type" value="Genomic_DNA"/>
</dbReference>
<evidence type="ECO:0000256" key="7">
    <source>
        <dbReference type="ARBA" id="ARBA00022989"/>
    </source>
</evidence>